<protein>
    <submittedName>
        <fullName evidence="1">Uncharacterized protein</fullName>
    </submittedName>
</protein>
<dbReference type="EMBL" id="VSRR010020062">
    <property type="protein sequence ID" value="MPC62784.1"/>
    <property type="molecule type" value="Genomic_DNA"/>
</dbReference>
<sequence length="60" mass="7160">MYAYSRTQCDSFKTDQKLKMTDTPDVINWTLEDANRAMETWTKTMQMMIDRHIPQASDRI</sequence>
<reference evidence="1 2" key="1">
    <citation type="submission" date="2019-05" db="EMBL/GenBank/DDBJ databases">
        <title>Another draft genome of Portunus trituberculatus and its Hox gene families provides insights of decapod evolution.</title>
        <authorList>
            <person name="Jeong J.-H."/>
            <person name="Song I."/>
            <person name="Kim S."/>
            <person name="Choi T."/>
            <person name="Kim D."/>
            <person name="Ryu S."/>
            <person name="Kim W."/>
        </authorList>
    </citation>
    <scope>NUCLEOTIDE SEQUENCE [LARGE SCALE GENOMIC DNA]</scope>
    <source>
        <tissue evidence="1">Muscle</tissue>
    </source>
</reference>
<dbReference type="AlphaFoldDB" id="A0A5B7H1T5"/>
<name>A0A5B7H1T5_PORTR</name>
<evidence type="ECO:0000313" key="1">
    <source>
        <dbReference type="EMBL" id="MPC62784.1"/>
    </source>
</evidence>
<organism evidence="1 2">
    <name type="scientific">Portunus trituberculatus</name>
    <name type="common">Swimming crab</name>
    <name type="synonym">Neptunus trituberculatus</name>
    <dbReference type="NCBI Taxonomy" id="210409"/>
    <lineage>
        <taxon>Eukaryota</taxon>
        <taxon>Metazoa</taxon>
        <taxon>Ecdysozoa</taxon>
        <taxon>Arthropoda</taxon>
        <taxon>Crustacea</taxon>
        <taxon>Multicrustacea</taxon>
        <taxon>Malacostraca</taxon>
        <taxon>Eumalacostraca</taxon>
        <taxon>Eucarida</taxon>
        <taxon>Decapoda</taxon>
        <taxon>Pleocyemata</taxon>
        <taxon>Brachyura</taxon>
        <taxon>Eubrachyura</taxon>
        <taxon>Portunoidea</taxon>
        <taxon>Portunidae</taxon>
        <taxon>Portuninae</taxon>
        <taxon>Portunus</taxon>
    </lineage>
</organism>
<proteinExistence type="predicted"/>
<comment type="caution">
    <text evidence="1">The sequence shown here is derived from an EMBL/GenBank/DDBJ whole genome shotgun (WGS) entry which is preliminary data.</text>
</comment>
<evidence type="ECO:0000313" key="2">
    <source>
        <dbReference type="Proteomes" id="UP000324222"/>
    </source>
</evidence>
<accession>A0A5B7H1T5</accession>
<gene>
    <name evidence="1" type="ORF">E2C01_056874</name>
</gene>
<dbReference type="Proteomes" id="UP000324222">
    <property type="component" value="Unassembled WGS sequence"/>
</dbReference>
<keyword evidence="2" id="KW-1185">Reference proteome</keyword>